<dbReference type="Proteomes" id="UP000006286">
    <property type="component" value="Chromosome"/>
</dbReference>
<dbReference type="HOGENOM" id="CLU_1352265_0_0_6"/>
<reference evidence="2 3" key="1">
    <citation type="journal article" date="2012" name="J. Bacteriol.">
        <title>Complete genome sequence of Alcanivorax dieselolei type strain B5.</title>
        <authorList>
            <person name="Lai Q."/>
            <person name="Li W."/>
            <person name="Shao Z."/>
        </authorList>
    </citation>
    <scope>NUCLEOTIDE SEQUENCE [LARGE SCALE GENOMIC DNA]</scope>
    <source>
        <strain evidence="3">DSM 16502 / CGMCC 1.3690 / B-5</strain>
    </source>
</reference>
<keyword evidence="1" id="KW-0812">Transmembrane</keyword>
<feature type="transmembrane region" description="Helical" evidence="1">
    <location>
        <begin position="34"/>
        <end position="51"/>
    </location>
</feature>
<dbReference type="AlphaFoldDB" id="K0CGX1"/>
<gene>
    <name evidence="2" type="ordered locus">B5T_02596</name>
</gene>
<evidence type="ECO:0000313" key="2">
    <source>
        <dbReference type="EMBL" id="AFT70866.1"/>
    </source>
</evidence>
<proteinExistence type="predicted"/>
<feature type="transmembrane region" description="Helical" evidence="1">
    <location>
        <begin position="89"/>
        <end position="108"/>
    </location>
</feature>
<keyword evidence="1" id="KW-1133">Transmembrane helix</keyword>
<dbReference type="EMBL" id="CP003466">
    <property type="protein sequence ID" value="AFT70866.1"/>
    <property type="molecule type" value="Genomic_DNA"/>
</dbReference>
<accession>K0CGX1</accession>
<evidence type="ECO:0000256" key="1">
    <source>
        <dbReference type="SAM" id="Phobius"/>
    </source>
</evidence>
<dbReference type="KEGG" id="adi:B5T_02596"/>
<organism evidence="2 3">
    <name type="scientific">Alcanivorax dieselolei (strain DSM 16502 / CGMCC 1.3690 / MCCC 1A00001 / B-5)</name>
    <name type="common">Alloalcanivorax dieselolei</name>
    <dbReference type="NCBI Taxonomy" id="930169"/>
    <lineage>
        <taxon>Bacteria</taxon>
        <taxon>Pseudomonadati</taxon>
        <taxon>Pseudomonadota</taxon>
        <taxon>Gammaproteobacteria</taxon>
        <taxon>Oceanospirillales</taxon>
        <taxon>Alcanivoracaceae</taxon>
        <taxon>Alloalcanivorax</taxon>
    </lineage>
</organism>
<sequence>MNPRNLLNLKLFLLLVILAQFGFPLTVYGPFWEGLYMVFYAGMLVFGIAVARQREQPIWPNLILVIFVLIFAGGVVADPADPRLSLGMYLSIGLFLFSITLTLLKLIFQRRAADGTDMPVTLQEKETPECPASFVLHAVAIICPSTTPPNRPGWSCSTIWCSSPSSFRSAICSATIWIRRAFSRSWCCSRRCGGYGRTSLGI</sequence>
<name>K0CGX1_ALCDB</name>
<evidence type="ECO:0000313" key="3">
    <source>
        <dbReference type="Proteomes" id="UP000006286"/>
    </source>
</evidence>
<feature type="transmembrane region" description="Helical" evidence="1">
    <location>
        <begin position="58"/>
        <end position="77"/>
    </location>
</feature>
<dbReference type="STRING" id="930169.B5T_02596"/>
<keyword evidence="3" id="KW-1185">Reference proteome</keyword>
<keyword evidence="1" id="KW-0472">Membrane</keyword>
<protein>
    <submittedName>
        <fullName evidence="2">Uncharacterized protein</fullName>
    </submittedName>
</protein>